<keyword evidence="2" id="KW-0560">Oxidoreductase</keyword>
<dbReference type="PROSITE" id="PS00061">
    <property type="entry name" value="ADH_SHORT"/>
    <property type="match status" value="1"/>
</dbReference>
<evidence type="ECO:0000256" key="3">
    <source>
        <dbReference type="SAM" id="MobiDB-lite"/>
    </source>
</evidence>
<protein>
    <submittedName>
        <fullName evidence="4">SDR family NAD(P)-dependent oxidoreductase</fullName>
    </submittedName>
</protein>
<feature type="region of interest" description="Disordered" evidence="3">
    <location>
        <begin position="241"/>
        <end position="268"/>
    </location>
</feature>
<organism evidence="4 5">
    <name type="scientific">Actinocorallia libanotica</name>
    <dbReference type="NCBI Taxonomy" id="46162"/>
    <lineage>
        <taxon>Bacteria</taxon>
        <taxon>Bacillati</taxon>
        <taxon>Actinomycetota</taxon>
        <taxon>Actinomycetes</taxon>
        <taxon>Streptosporangiales</taxon>
        <taxon>Thermomonosporaceae</taxon>
        <taxon>Actinocorallia</taxon>
    </lineage>
</organism>
<reference evidence="4 5" key="1">
    <citation type="journal article" date="2019" name="Int. J. Syst. Evol. Microbiol.">
        <title>The Global Catalogue of Microorganisms (GCM) 10K type strain sequencing project: providing services to taxonomists for standard genome sequencing and annotation.</title>
        <authorList>
            <consortium name="The Broad Institute Genomics Platform"/>
            <consortium name="The Broad Institute Genome Sequencing Center for Infectious Disease"/>
            <person name="Wu L."/>
            <person name="Ma J."/>
        </authorList>
    </citation>
    <scope>NUCLEOTIDE SEQUENCE [LARGE SCALE GENOMIC DNA]</scope>
    <source>
        <strain evidence="4 5">JCM 10696</strain>
    </source>
</reference>
<dbReference type="PANTHER" id="PTHR24320:SF148">
    <property type="entry name" value="NAD(P)-BINDING ROSSMANN-FOLD SUPERFAMILY PROTEIN"/>
    <property type="match status" value="1"/>
</dbReference>
<gene>
    <name evidence="4" type="ORF">GCM10009550_61080</name>
</gene>
<dbReference type="RefSeq" id="WP_344244590.1">
    <property type="nucleotide sequence ID" value="NZ_BAAAHH010000032.1"/>
</dbReference>
<keyword evidence="5" id="KW-1185">Reference proteome</keyword>
<comment type="caution">
    <text evidence="4">The sequence shown here is derived from an EMBL/GenBank/DDBJ whole genome shotgun (WGS) entry which is preliminary data.</text>
</comment>
<proteinExistence type="inferred from homology"/>
<dbReference type="InterPro" id="IPR002347">
    <property type="entry name" value="SDR_fam"/>
</dbReference>
<dbReference type="PANTHER" id="PTHR24320">
    <property type="entry name" value="RETINOL DEHYDROGENASE"/>
    <property type="match status" value="1"/>
</dbReference>
<evidence type="ECO:0000313" key="5">
    <source>
        <dbReference type="Proteomes" id="UP001500665"/>
    </source>
</evidence>
<sequence length="293" mass="31080">MTRWSAKDIPDLTGQTWLITGATNGLGLATARAAAAKGARLILAVRDVSRGEQVARELGTAEVLELDLASLDSVRAAAAKVGAADVLINNAGTSARKRAETVDGFEMNLGVNFLGPFLFTELVLPQVKRRVVILGSMMHKMAKFSFDDPDFRTRTWTKSAAYGQSKLADMLWGAELSRRLQKEGRGVDVQLAHPGWAATNLGNPAGNSVLGRLIDPLIPLIAQPADRAALPTLYAATQPLEPGGYIGPDGPGELRGHPKPVGRSEAAADPDLARRLWEFAEAATSPRTSTPGG</sequence>
<evidence type="ECO:0000313" key="4">
    <source>
        <dbReference type="EMBL" id="GAA0964063.1"/>
    </source>
</evidence>
<dbReference type="InterPro" id="IPR036291">
    <property type="entry name" value="NAD(P)-bd_dom_sf"/>
</dbReference>
<accession>A0ABN1RV44</accession>
<name>A0ABN1RV44_9ACTN</name>
<dbReference type="Pfam" id="PF00106">
    <property type="entry name" value="adh_short"/>
    <property type="match status" value="1"/>
</dbReference>
<comment type="similarity">
    <text evidence="1">Belongs to the short-chain dehydrogenases/reductases (SDR) family.</text>
</comment>
<dbReference type="InterPro" id="IPR020904">
    <property type="entry name" value="Sc_DH/Rdtase_CS"/>
</dbReference>
<dbReference type="Gene3D" id="3.40.50.720">
    <property type="entry name" value="NAD(P)-binding Rossmann-like Domain"/>
    <property type="match status" value="1"/>
</dbReference>
<dbReference type="Proteomes" id="UP001500665">
    <property type="component" value="Unassembled WGS sequence"/>
</dbReference>
<evidence type="ECO:0000256" key="2">
    <source>
        <dbReference type="ARBA" id="ARBA00023002"/>
    </source>
</evidence>
<dbReference type="SUPFAM" id="SSF51735">
    <property type="entry name" value="NAD(P)-binding Rossmann-fold domains"/>
    <property type="match status" value="1"/>
</dbReference>
<dbReference type="EMBL" id="BAAAHH010000032">
    <property type="protein sequence ID" value="GAA0964063.1"/>
    <property type="molecule type" value="Genomic_DNA"/>
</dbReference>
<dbReference type="PRINTS" id="PR00081">
    <property type="entry name" value="GDHRDH"/>
</dbReference>
<evidence type="ECO:0000256" key="1">
    <source>
        <dbReference type="ARBA" id="ARBA00006484"/>
    </source>
</evidence>